<evidence type="ECO:0000313" key="2">
    <source>
        <dbReference type="Proteomes" id="UP000183940"/>
    </source>
</evidence>
<protein>
    <submittedName>
        <fullName evidence="1">Uncharacterized protein</fullName>
    </submittedName>
</protein>
<gene>
    <name evidence="1" type="ORF">BI308_20800</name>
</gene>
<proteinExistence type="predicted"/>
<dbReference type="Proteomes" id="UP000183940">
    <property type="component" value="Unassembled WGS sequence"/>
</dbReference>
<name>A0A1L9QLQ7_9CYAN</name>
<dbReference type="AlphaFoldDB" id="A0A1L9QLQ7"/>
<sequence length="143" mass="15945">MFDRIKNQAQERAAEVADAAQEKIEDVIDEFNKFLPLAEDLGLSLDSFNIEAGILPEINATLIGSVDQIDNETVERIIAENENNQLLVAALKAVLMAKGFHEKLEGVYIQILQDLVIDIKLGIPPSISCKFKKSNHNNDKKEK</sequence>
<keyword evidence="2" id="KW-1185">Reference proteome</keyword>
<organism evidence="1 2">
    <name type="scientific">Roseofilum reptotaenium AO1-A</name>
    <dbReference type="NCBI Taxonomy" id="1925591"/>
    <lineage>
        <taxon>Bacteria</taxon>
        <taxon>Bacillati</taxon>
        <taxon>Cyanobacteriota</taxon>
        <taxon>Cyanophyceae</taxon>
        <taxon>Desertifilales</taxon>
        <taxon>Desertifilaceae</taxon>
        <taxon>Roseofilum</taxon>
    </lineage>
</organism>
<dbReference type="EMBL" id="MLAW01000048">
    <property type="protein sequence ID" value="OJJ20646.1"/>
    <property type="molecule type" value="Genomic_DNA"/>
</dbReference>
<comment type="caution">
    <text evidence="1">The sequence shown here is derived from an EMBL/GenBank/DDBJ whole genome shotgun (WGS) entry which is preliminary data.</text>
</comment>
<accession>A0A1L9QLQ7</accession>
<evidence type="ECO:0000313" key="1">
    <source>
        <dbReference type="EMBL" id="OJJ20646.1"/>
    </source>
</evidence>
<reference evidence="1" key="1">
    <citation type="submission" date="2016-10" db="EMBL/GenBank/DDBJ databases">
        <title>CRISPR-Cas defence system in Roseofilum reptotaenium: evidence of a bacteriophage-cyanobacterium arms race in the coral black band disease.</title>
        <authorList>
            <person name="Buerger P."/>
            <person name="Wood-Charlson E.M."/>
            <person name="Weynberg K.D."/>
            <person name="Willis B."/>
            <person name="Van Oppen M.J."/>
        </authorList>
    </citation>
    <scope>NUCLEOTIDE SEQUENCE [LARGE SCALE GENOMIC DNA]</scope>
    <source>
        <strain evidence="1">AO1-A</strain>
    </source>
</reference>